<dbReference type="AlphaFoldDB" id="A0A4W3GIC0"/>
<dbReference type="InterPro" id="IPR013106">
    <property type="entry name" value="Ig_V-set"/>
</dbReference>
<keyword evidence="1" id="KW-0732">Signal</keyword>
<accession>A0A4W3GIC0</accession>
<keyword evidence="2" id="KW-1064">Adaptive immunity</keyword>
<dbReference type="SMART" id="SM00406">
    <property type="entry name" value="IGv"/>
    <property type="match status" value="1"/>
</dbReference>
<evidence type="ECO:0000313" key="8">
    <source>
        <dbReference type="Proteomes" id="UP000314986"/>
    </source>
</evidence>
<dbReference type="Proteomes" id="UP000314986">
    <property type="component" value="Unassembled WGS sequence"/>
</dbReference>
<evidence type="ECO:0000256" key="2">
    <source>
        <dbReference type="ARBA" id="ARBA00023130"/>
    </source>
</evidence>
<dbReference type="InParanoid" id="A0A4W3GIC0"/>
<protein>
    <recommendedName>
        <fullName evidence="6">Ig-like domain-containing protein</fullName>
    </recommendedName>
</protein>
<dbReference type="GO" id="GO:0002250">
    <property type="term" value="P:adaptive immune response"/>
    <property type="evidence" value="ECO:0007669"/>
    <property type="project" value="UniProtKB-KW"/>
</dbReference>
<reference evidence="8" key="3">
    <citation type="journal article" date="2014" name="Nature">
        <title>Elephant shark genome provides unique insights into gnathostome evolution.</title>
        <authorList>
            <consortium name="International Elephant Shark Genome Sequencing Consortium"/>
            <person name="Venkatesh B."/>
            <person name="Lee A.P."/>
            <person name="Ravi V."/>
            <person name="Maurya A.K."/>
            <person name="Lian M.M."/>
            <person name="Swann J.B."/>
            <person name="Ohta Y."/>
            <person name="Flajnik M.F."/>
            <person name="Sutoh Y."/>
            <person name="Kasahara M."/>
            <person name="Hoon S."/>
            <person name="Gangu V."/>
            <person name="Roy S.W."/>
            <person name="Irimia M."/>
            <person name="Korzh V."/>
            <person name="Kondrychyn I."/>
            <person name="Lim Z.W."/>
            <person name="Tay B.H."/>
            <person name="Tohari S."/>
            <person name="Kong K.W."/>
            <person name="Ho S."/>
            <person name="Lorente-Galdos B."/>
            <person name="Quilez J."/>
            <person name="Marques-Bonet T."/>
            <person name="Raney B.J."/>
            <person name="Ingham P.W."/>
            <person name="Tay A."/>
            <person name="Hillier L.W."/>
            <person name="Minx P."/>
            <person name="Boehm T."/>
            <person name="Wilson R.K."/>
            <person name="Brenner S."/>
            <person name="Warren W.C."/>
        </authorList>
    </citation>
    <scope>NUCLEOTIDE SEQUENCE [LARGE SCALE GENOMIC DNA]</scope>
</reference>
<dbReference type="Gene3D" id="2.60.40.10">
    <property type="entry name" value="Immunoglobulins"/>
    <property type="match status" value="1"/>
</dbReference>
<feature type="domain" description="Ig-like" evidence="6">
    <location>
        <begin position="15"/>
        <end position="119"/>
    </location>
</feature>
<keyword evidence="8" id="KW-1185">Reference proteome</keyword>
<dbReference type="InterPro" id="IPR003599">
    <property type="entry name" value="Ig_sub"/>
</dbReference>
<dbReference type="InterPro" id="IPR036179">
    <property type="entry name" value="Ig-like_dom_sf"/>
</dbReference>
<dbReference type="InterPro" id="IPR013783">
    <property type="entry name" value="Ig-like_fold"/>
</dbReference>
<reference evidence="7" key="4">
    <citation type="submission" date="2025-08" db="UniProtKB">
        <authorList>
            <consortium name="Ensembl"/>
        </authorList>
    </citation>
    <scope>IDENTIFICATION</scope>
</reference>
<dbReference type="Pfam" id="PF07686">
    <property type="entry name" value="V-set"/>
    <property type="match status" value="1"/>
</dbReference>
<dbReference type="PROSITE" id="PS50835">
    <property type="entry name" value="IG_LIKE"/>
    <property type="match status" value="1"/>
</dbReference>
<organism evidence="7 8">
    <name type="scientific">Callorhinchus milii</name>
    <name type="common">Ghost shark</name>
    <dbReference type="NCBI Taxonomy" id="7868"/>
    <lineage>
        <taxon>Eukaryota</taxon>
        <taxon>Metazoa</taxon>
        <taxon>Chordata</taxon>
        <taxon>Craniata</taxon>
        <taxon>Vertebrata</taxon>
        <taxon>Chondrichthyes</taxon>
        <taxon>Holocephali</taxon>
        <taxon>Chimaeriformes</taxon>
        <taxon>Callorhinchidae</taxon>
        <taxon>Callorhinchus</taxon>
    </lineage>
</organism>
<reference evidence="8" key="1">
    <citation type="journal article" date="2006" name="Science">
        <title>Ancient noncoding elements conserved in the human genome.</title>
        <authorList>
            <person name="Venkatesh B."/>
            <person name="Kirkness E.F."/>
            <person name="Loh Y.H."/>
            <person name="Halpern A.L."/>
            <person name="Lee A.P."/>
            <person name="Johnson J."/>
            <person name="Dandona N."/>
            <person name="Viswanathan L.D."/>
            <person name="Tay A."/>
            <person name="Venter J.C."/>
            <person name="Strausberg R.L."/>
            <person name="Brenner S."/>
        </authorList>
    </citation>
    <scope>NUCLEOTIDE SEQUENCE [LARGE SCALE GENOMIC DNA]</scope>
</reference>
<evidence type="ECO:0000259" key="6">
    <source>
        <dbReference type="PROSITE" id="PS50835"/>
    </source>
</evidence>
<dbReference type="InterPro" id="IPR007110">
    <property type="entry name" value="Ig-like_dom"/>
</dbReference>
<evidence type="ECO:0000256" key="4">
    <source>
        <dbReference type="ARBA" id="ARBA00023319"/>
    </source>
</evidence>
<dbReference type="SUPFAM" id="SSF48726">
    <property type="entry name" value="Immunoglobulin"/>
    <property type="match status" value="1"/>
</dbReference>
<evidence type="ECO:0000313" key="7">
    <source>
        <dbReference type="Ensembl" id="ENSCMIP00000002435.1"/>
    </source>
</evidence>
<name>A0A4W3GIC0_CALMI</name>
<reference evidence="7" key="5">
    <citation type="submission" date="2025-09" db="UniProtKB">
        <authorList>
            <consortium name="Ensembl"/>
        </authorList>
    </citation>
    <scope>IDENTIFICATION</scope>
</reference>
<keyword evidence="5" id="KW-1279">T cell receptor</keyword>
<keyword evidence="5" id="KW-0391">Immunity</keyword>
<proteinExistence type="predicted"/>
<sequence length="174" mass="19889">MLLHCVCFPGYCGGDSVTQLESSSTVNEGEDVTLQCNYTATSTTTPYLFWYRHYPNRAPEYILWTYSRGQPQRADFAKERFSTKVEERRRTVPLNIAQVRVTDSGAYNCALSPTEAQISDCALQKLPCGVLQLSGYSTRKQQASEIRRFDSRQSALRHCEDMVWHCNNCNDNYC</sequence>
<keyword evidence="3" id="KW-0675">Receptor</keyword>
<evidence type="ECO:0000256" key="3">
    <source>
        <dbReference type="ARBA" id="ARBA00023170"/>
    </source>
</evidence>
<keyword evidence="4" id="KW-0393">Immunoglobulin domain</keyword>
<dbReference type="GO" id="GO:0042101">
    <property type="term" value="C:T cell receptor complex"/>
    <property type="evidence" value="ECO:0007669"/>
    <property type="project" value="UniProtKB-KW"/>
</dbReference>
<dbReference type="PANTHER" id="PTHR19367">
    <property type="entry name" value="T-CELL RECEPTOR ALPHA CHAIN V REGION"/>
    <property type="match status" value="1"/>
</dbReference>
<dbReference type="SMART" id="SM00409">
    <property type="entry name" value="IG"/>
    <property type="match status" value="1"/>
</dbReference>
<dbReference type="GeneTree" id="ENSGT01030000234557"/>
<evidence type="ECO:0000256" key="1">
    <source>
        <dbReference type="ARBA" id="ARBA00022729"/>
    </source>
</evidence>
<dbReference type="PANTHER" id="PTHR19367:SF18">
    <property type="entry name" value="T CELL RECEPTOR ALPHA VARIABLE 16"/>
    <property type="match status" value="1"/>
</dbReference>
<dbReference type="InterPro" id="IPR051287">
    <property type="entry name" value="TCR_variable_region"/>
</dbReference>
<evidence type="ECO:0000256" key="5">
    <source>
        <dbReference type="ARBA" id="ARBA00043266"/>
    </source>
</evidence>
<dbReference type="Ensembl" id="ENSCMIT00000002522.1">
    <property type="protein sequence ID" value="ENSCMIP00000002435.1"/>
    <property type="gene ID" value="ENSCMIG00000001445.1"/>
</dbReference>
<reference evidence="8" key="2">
    <citation type="journal article" date="2007" name="PLoS Biol.">
        <title>Survey sequencing and comparative analysis of the elephant shark (Callorhinchus milii) genome.</title>
        <authorList>
            <person name="Venkatesh B."/>
            <person name="Kirkness E.F."/>
            <person name="Loh Y.H."/>
            <person name="Halpern A.L."/>
            <person name="Lee A.P."/>
            <person name="Johnson J."/>
            <person name="Dandona N."/>
            <person name="Viswanathan L.D."/>
            <person name="Tay A."/>
            <person name="Venter J.C."/>
            <person name="Strausberg R.L."/>
            <person name="Brenner S."/>
        </authorList>
    </citation>
    <scope>NUCLEOTIDE SEQUENCE [LARGE SCALE GENOMIC DNA]</scope>
</reference>